<organism evidence="2 3">
    <name type="scientific">Petrocella atlantisensis</name>
    <dbReference type="NCBI Taxonomy" id="2173034"/>
    <lineage>
        <taxon>Bacteria</taxon>
        <taxon>Bacillati</taxon>
        <taxon>Bacillota</taxon>
        <taxon>Clostridia</taxon>
        <taxon>Lachnospirales</taxon>
        <taxon>Vallitaleaceae</taxon>
        <taxon>Petrocella</taxon>
    </lineage>
</organism>
<feature type="transmembrane region" description="Helical" evidence="1">
    <location>
        <begin position="252"/>
        <end position="271"/>
    </location>
</feature>
<keyword evidence="3" id="KW-1185">Reference proteome</keyword>
<protein>
    <submittedName>
        <fullName evidence="2">Uncharacterized protein</fullName>
    </submittedName>
</protein>
<feature type="transmembrane region" description="Helical" evidence="1">
    <location>
        <begin position="220"/>
        <end position="240"/>
    </location>
</feature>
<dbReference type="OrthoDB" id="116789at2"/>
<feature type="transmembrane region" description="Helical" evidence="1">
    <location>
        <begin position="121"/>
        <end position="142"/>
    </location>
</feature>
<reference evidence="2 3" key="1">
    <citation type="submission" date="2018-09" db="EMBL/GenBank/DDBJ databases">
        <authorList>
            <person name="Postec A."/>
        </authorList>
    </citation>
    <scope>NUCLEOTIDE SEQUENCE [LARGE SCALE GENOMIC DNA]</scope>
    <source>
        <strain evidence="2">70B-A</strain>
    </source>
</reference>
<keyword evidence="1" id="KW-0812">Transmembrane</keyword>
<dbReference type="EMBL" id="LR130778">
    <property type="protein sequence ID" value="VDN46742.1"/>
    <property type="molecule type" value="Genomic_DNA"/>
</dbReference>
<feature type="transmembrane region" description="Helical" evidence="1">
    <location>
        <begin position="179"/>
        <end position="200"/>
    </location>
</feature>
<keyword evidence="1" id="KW-1133">Transmembrane helix</keyword>
<proteinExistence type="predicted"/>
<accession>A0A3P7RVH5</accession>
<dbReference type="RefSeq" id="WP_125136193.1">
    <property type="nucleotide sequence ID" value="NZ_LR130778.1"/>
</dbReference>
<evidence type="ECO:0000313" key="2">
    <source>
        <dbReference type="EMBL" id="VDN46742.1"/>
    </source>
</evidence>
<keyword evidence="1" id="KW-0472">Membrane</keyword>
<evidence type="ECO:0000256" key="1">
    <source>
        <dbReference type="SAM" id="Phobius"/>
    </source>
</evidence>
<dbReference type="Proteomes" id="UP000279029">
    <property type="component" value="Chromosome"/>
</dbReference>
<feature type="transmembrane region" description="Helical" evidence="1">
    <location>
        <begin position="79"/>
        <end position="101"/>
    </location>
</feature>
<name>A0A3P7RVH5_9FIRM</name>
<dbReference type="KEGG" id="cbar:PATL70BA_0867"/>
<gene>
    <name evidence="2" type="ORF">PATL70BA_0867</name>
</gene>
<evidence type="ECO:0000313" key="3">
    <source>
        <dbReference type="Proteomes" id="UP000279029"/>
    </source>
</evidence>
<feature type="transmembrane region" description="Helical" evidence="1">
    <location>
        <begin position="283"/>
        <end position="302"/>
    </location>
</feature>
<sequence length="315" mass="35538">MKLIEQYIYAIGKHLPYNSRKEIKKELYASLLDEIEATYGENPTQKELEAAITAYGTPRQVANRYKENNLVIGSGYTDLFFFISKLIIFALSIAFTIIFVIDLFEGDLTPNKIIVDIARTIAHIIGASLSAIAWVGIGFMILTRLNDDHHIDLEDDWTPKDLADIHIGPEGESKIESGLSIFFILVFIVIINTMPFLPSIAENAFRPSGLLGHNLNIELFKIYLIPLSALWFGEIIYHILNLMYGTQTQKMVLFDLLIEILSATLLFRMVFNPALYLNYTSLIGFRAVILLVAIIGVIESIGKAIKFIKLYIVQS</sequence>
<dbReference type="AlphaFoldDB" id="A0A3P7RVH5"/>